<feature type="transmembrane region" description="Helical" evidence="9">
    <location>
        <begin position="2782"/>
        <end position="2801"/>
    </location>
</feature>
<evidence type="ECO:0000256" key="3">
    <source>
        <dbReference type="ARBA" id="ARBA00022679"/>
    </source>
</evidence>
<dbReference type="Gene3D" id="3.90.550.10">
    <property type="entry name" value="Spore Coat Polysaccharide Biosynthesis Protein SpsA, Chain A"/>
    <property type="match status" value="2"/>
</dbReference>
<dbReference type="Proteomes" id="UP000601435">
    <property type="component" value="Unassembled WGS sequence"/>
</dbReference>
<evidence type="ECO:0000256" key="6">
    <source>
        <dbReference type="ARBA" id="ARBA00023136"/>
    </source>
</evidence>
<dbReference type="OrthoDB" id="411052at2759"/>
<feature type="compositionally biased region" description="Low complexity" evidence="8">
    <location>
        <begin position="1854"/>
        <end position="1875"/>
    </location>
</feature>
<organism evidence="10 11">
    <name type="scientific">Symbiodinium necroappetens</name>
    <dbReference type="NCBI Taxonomy" id="1628268"/>
    <lineage>
        <taxon>Eukaryota</taxon>
        <taxon>Sar</taxon>
        <taxon>Alveolata</taxon>
        <taxon>Dinophyceae</taxon>
        <taxon>Suessiales</taxon>
        <taxon>Symbiodiniaceae</taxon>
        <taxon>Symbiodinium</taxon>
    </lineage>
</organism>
<dbReference type="GO" id="GO:0016020">
    <property type="term" value="C:membrane"/>
    <property type="evidence" value="ECO:0007669"/>
    <property type="project" value="UniProtKB-SubCell"/>
</dbReference>
<feature type="transmembrane region" description="Helical" evidence="9">
    <location>
        <begin position="2741"/>
        <end position="2761"/>
    </location>
</feature>
<dbReference type="InterPro" id="IPR050321">
    <property type="entry name" value="Glycosyltr_2/OpgH_subfam"/>
</dbReference>
<evidence type="ECO:0000256" key="8">
    <source>
        <dbReference type="SAM" id="MobiDB-lite"/>
    </source>
</evidence>
<evidence type="ECO:0000256" key="1">
    <source>
        <dbReference type="ARBA" id="ARBA00004141"/>
    </source>
</evidence>
<evidence type="ECO:0000256" key="9">
    <source>
        <dbReference type="SAM" id="Phobius"/>
    </source>
</evidence>
<feature type="coiled-coil region" evidence="7">
    <location>
        <begin position="777"/>
        <end position="804"/>
    </location>
</feature>
<feature type="transmembrane region" description="Helical" evidence="9">
    <location>
        <begin position="2655"/>
        <end position="2676"/>
    </location>
</feature>
<feature type="transmembrane region" description="Helical" evidence="9">
    <location>
        <begin position="2573"/>
        <end position="2592"/>
    </location>
</feature>
<feature type="transmembrane region" description="Helical" evidence="9">
    <location>
        <begin position="1459"/>
        <end position="1480"/>
    </location>
</feature>
<dbReference type="InterPro" id="IPR029044">
    <property type="entry name" value="Nucleotide-diphossugar_trans"/>
</dbReference>
<accession>A0A812WL70</accession>
<evidence type="ECO:0000313" key="11">
    <source>
        <dbReference type="Proteomes" id="UP000601435"/>
    </source>
</evidence>
<evidence type="ECO:0000256" key="7">
    <source>
        <dbReference type="SAM" id="Coils"/>
    </source>
</evidence>
<feature type="transmembrane region" description="Helical" evidence="9">
    <location>
        <begin position="1369"/>
        <end position="1387"/>
    </location>
</feature>
<reference evidence="10" key="1">
    <citation type="submission" date="2021-02" db="EMBL/GenBank/DDBJ databases">
        <authorList>
            <person name="Dougan E. K."/>
            <person name="Rhodes N."/>
            <person name="Thang M."/>
            <person name="Chan C."/>
        </authorList>
    </citation>
    <scope>NUCLEOTIDE SEQUENCE</scope>
</reference>
<sequence>MASREQREHLMSGGYAYGYDGSSTDVDVATSQMDSEEDDSTDGGFDEKAMKKSRGCRPPLTAACCCHCCYVCQFLMFMVIFPLWTKWLVTNPMPTQYWHEQYPKWPSIQAVGGQDLAADSLVSYPIEMSPIPTQSDSCNFSCSSWRGYRTNEMNFRVSLTVNDSVLSRGYVHTIYPVLLASADFNDWWVVADRRFAYPAPFWRAKTDKTGHAYTYTTDTCISPPAGDKVTREANSGVYVLACVVWSPTSFAELEAKSQLDDADLGQYCYTAGGVCGWTCDSVVNSDLLEGCTADSTIKMTSSSVAGREIPSAEFQGSVEMRECLQGNKAGKCETATEKFKQWKCHKCLYDPRTEDDMRRRLQIIPGIGGLPAGLPGMDDPDSPLPGIGGSDGGLPGVIGGDSDSSTAKTPTIYTSLPRFHITVTGATIPEGTDVFSQPRIFVLQSSRDQRGTWRKLYKNDYGMTQPPIVVGKDGKPLVKEKESDSYDEELAPVQDPVSKHAMSLNQQNRLEVDPGWCYGRQGPLYLVACAVNSTLYEGGFTNFKAGQQAAPPPFNDRCVAVSGRCAHACQPDQTPMANCTADGHILQSSLVGYVGYQKNQTAPVWLFCYVLLIGFGVKAVMLCPGVFSPYPHFRRYDPDLTSQLRYIVVTIPSAGENKCTVLRNIVGAIGCMPKDCRCRYHVAFVDEGHRAEQKLMFMKLASVIEKIPNFGGASYEENVSRFFQQWVEDTKKMDLKKLKDGYDGEVDPKDMDKMAGKNALKTLKKEGGWGSMPPHVLEPLSDALIVLEEDLRNLKKEKKDLHRDDVADWEPQDRNSLALRLHYLARAKPMEDERTIKAQHVAPGTWYYKVPQNADNKDWLKLRSNARQMVYGLEDDDHFMHNVPLRTSRGKAGGLNFCENYLCLYADKTENMYGDSRDLAPCLYSICDARHQFQTDFFHSTIPYFFDDEMELNQYVGFTQCPQYFHEMQDEVDYLDNNNAQFFRLNCMIRNCCGGVSSCGTNGTWMIRHPDKDLVWEKERRRVRDVESKRKIQELVERRTFHESCKVEDTASSLQQVLRGRRSQFINRRLSYGMAKNPIDYLAAVQRWAEGGVVLSLQTFFSCHKGVYMVWFTLIFFFCFLASLFRLVSKTDTTWEIVKWGLVDEAWYHNTIQEPVVSWLRTMGNIANNNYYKRHPDLLDTFVTMTLQFTIWVVSLIFFLVLVFLFTELLKFIQRRCGLQLPVVWPDEMRWWARLLISMDNLTYFLWFWTAFFWIGFNYYSIFAKRTYHFSSTGMFSFMLTVQILSWGMVIASSMRYTLSTSMEANEVIGLSMDNIWRSTQLFYMTAPLLLYSIIKGTQDYIRYQLYGEDISFWVGGDRGVMSTNLVKYWTLLLILGAMGAWIYYIIEGRKHTGVMSAVLIVSLIALDVLHPCTYLWVGRTKMTKEKAAKLTWSQAVVTRGWWELMLQRLILNPTVTGVFKWLGPAWFVLMPFLVLFMPYIGVNQAFMMTCRLWALTLVVLGVKPGKNMFSMIAARRTSSCAPAFTAACCCHCCYVCQFLIFLVVFPLWTKWLVTNPMPTQYWHEAYPKWPAIAAVHGQDLAAEHSDGTHQQHAIQMSPLPTDADSCNYSCSSWRGYRTNEMNFRVSLTLNHSALSKGYVHTVYPVLLASADFNDWWVVADRRHAWPSPFWRAWTDTAGHAYVHDTDSCIRPPVGDFVDVAPANSGLYVLACAVWSPDSFAELEKLHELDDAAVGTHCYAAGGVCGWTCDSVLNSNLMQGCTETGTIQMTSSSVAGREIPTANFNGAVEMKQCIEGRLPGDCETTTENFQNWQCHECMYDPRTEEDYRRLQFIPGIGGLPPGLADPEGSLPGFGTESTSGTSGTSIGGDPDSSSTAKTPVVYTSLPRFRITVSGMTIPEGTDVFSQPRVFVLQSSRERGKWQKLYKSDYTQTDPPVPVGPNGKPLIKQRDNEYDEELLPVKDPVSKHAMKLNQLNRMEIDPGWCYGRQGPLYLVACAVNSSLYEDGFDRFKPGQQAAPPPFNDRCVAVSGRCAHACQSGQGALANCSSDGYIKESALIGFVGYEKNQTAPVWLFCYVLLIGFGVKAVMLCPGVFSPYPHFRRYDPELTAQLRYIVVTVPSAGENKCTVLRNIVGAIGCMPKDCRCRYHVAFVDEGHRAEQKVMFMKLAAVIERLPNFGGESYEENVSRFFQQWVEDTKKMDLAKVKDGYPGEVEPEILSRMSGKNALRKLRKEGGWSSMPSQVFESLDVALHALEEDLKNMKKEKKDLHLDDVADWEPQDRNSLALRLHYLARAKPMEDERTIKAQHVAPGTWYYKVPQNAENKDWLKLRAKAREMVYGMEDDDPFMNNVPLRTSRGKAGGLNFSENYLCLYADKTENMYGDERDNFPCLYSICDARHQFQTDFFHSTIPYFFDDDMELNPYVGFTQCPQFFHEMQDKLDYLDNNNAQFFRLNCMIRNCCGGVSSCGTNGTWMIKHPQGDLVWEKERRRVRDVESKRKSQEYVERRTFHESCKVEDTASSLQQVLRGRRSQFINRRLSYGMAKNPIDYLAAVQRWAEGGVVLSLQTFFSCHKGVYMVWFTLIFFFCFLASLFRLVSKTDTTWEIVKWGLVDEAWYQQTMQPAVSWLRSCELIARSAYFNEHPELFETYLTMTLQFIVWVVSLVLFMFLVFVLTEMLKFIQRVCGLKLPIMWPDEMRWWGRLLISMDNLTYFIWFWCAFFWIGFNYYSIFAKRNYHFSSTGMFSFMLTVQILSWGMVIASAMRYTLSTSMEANEVIGLSMDNIWRSTQLFYMSAPLLLYSIIKGTQDYMRYQLYGEDISFWLGGDRGVTSTNLVKYWTLLLILGAVSVWIYYAIEGRKHTGVLSAVIIVTLIALDVLHPCTYLWVGRTKMTPEKSAKLKWGEALVTRGWWELMIGRLILNETVTGIMKWLGPAWFVCMPLLTLVMPYIGVNQAFMMIGATNR</sequence>
<feature type="transmembrane region" description="Helical" evidence="9">
    <location>
        <begin position="2860"/>
        <end position="2884"/>
    </location>
</feature>
<evidence type="ECO:0000256" key="2">
    <source>
        <dbReference type="ARBA" id="ARBA00022676"/>
    </source>
</evidence>
<keyword evidence="7" id="KW-0175">Coiled coil</keyword>
<feature type="transmembrane region" description="Helical" evidence="9">
    <location>
        <begin position="1275"/>
        <end position="1293"/>
    </location>
</feature>
<feature type="transmembrane region" description="Helical" evidence="9">
    <location>
        <begin position="2697"/>
        <end position="2721"/>
    </location>
</feature>
<evidence type="ECO:0000256" key="4">
    <source>
        <dbReference type="ARBA" id="ARBA00022692"/>
    </source>
</evidence>
<feature type="transmembrane region" description="Helical" evidence="9">
    <location>
        <begin position="1106"/>
        <end position="1125"/>
    </location>
</feature>
<keyword evidence="4 9" id="KW-0812">Transmembrane</keyword>
<feature type="transmembrane region" description="Helical" evidence="9">
    <location>
        <begin position="1524"/>
        <end position="1549"/>
    </location>
</feature>
<keyword evidence="6 9" id="KW-0472">Membrane</keyword>
<dbReference type="EMBL" id="CAJNJA010034363">
    <property type="protein sequence ID" value="CAE7691485.1"/>
    <property type="molecule type" value="Genomic_DNA"/>
</dbReference>
<dbReference type="PANTHER" id="PTHR43867">
    <property type="entry name" value="CELLULOSE SYNTHASE CATALYTIC SUBUNIT A [UDP-FORMING]"/>
    <property type="match status" value="1"/>
</dbReference>
<keyword evidence="3" id="KW-0808">Transferase</keyword>
<evidence type="ECO:0000313" key="10">
    <source>
        <dbReference type="EMBL" id="CAE7691485.1"/>
    </source>
</evidence>
<keyword evidence="2" id="KW-0328">Glycosyltransferase</keyword>
<feature type="coiled-coil region" evidence="7">
    <location>
        <begin position="2244"/>
        <end position="2271"/>
    </location>
</feature>
<feature type="transmembrane region" description="Helical" evidence="9">
    <location>
        <begin position="1231"/>
        <end position="1255"/>
    </location>
</feature>
<comment type="caution">
    <text evidence="10">The sequence shown here is derived from an EMBL/GenBank/DDBJ whole genome shotgun (WGS) entry which is preliminary data.</text>
</comment>
<protein>
    <submittedName>
        <fullName evidence="10">Uncharacterized protein</fullName>
    </submittedName>
</protein>
<feature type="transmembrane region" description="Helical" evidence="9">
    <location>
        <begin position="1393"/>
        <end position="1418"/>
    </location>
</feature>
<feature type="transmembrane region" description="Helical" evidence="9">
    <location>
        <begin position="1189"/>
        <end position="1210"/>
    </location>
</feature>
<feature type="compositionally biased region" description="Low complexity" evidence="8">
    <location>
        <begin position="12"/>
        <end position="23"/>
    </location>
</feature>
<keyword evidence="5 9" id="KW-1133">Transmembrane helix</keyword>
<feature type="transmembrane region" description="Helical" evidence="9">
    <location>
        <begin position="60"/>
        <end position="84"/>
    </location>
</feature>
<proteinExistence type="predicted"/>
<feature type="region of interest" description="Disordered" evidence="8">
    <location>
        <begin position="1"/>
        <end position="48"/>
    </location>
</feature>
<dbReference type="GO" id="GO:0016757">
    <property type="term" value="F:glycosyltransferase activity"/>
    <property type="evidence" value="ECO:0007669"/>
    <property type="project" value="UniProtKB-KW"/>
</dbReference>
<feature type="transmembrane region" description="Helical" evidence="9">
    <location>
        <begin position="1486"/>
        <end position="1503"/>
    </location>
</feature>
<dbReference type="PANTHER" id="PTHR43867:SF2">
    <property type="entry name" value="CELLULOSE SYNTHASE CATALYTIC SUBUNIT A [UDP-FORMING]"/>
    <property type="match status" value="1"/>
</dbReference>
<evidence type="ECO:0000256" key="5">
    <source>
        <dbReference type="ARBA" id="ARBA00022989"/>
    </source>
</evidence>
<feature type="transmembrane region" description="Helical" evidence="9">
    <location>
        <begin position="2835"/>
        <end position="2853"/>
    </location>
</feature>
<feature type="transmembrane region" description="Helical" evidence="9">
    <location>
        <begin position="2928"/>
        <end position="2947"/>
    </location>
</feature>
<feature type="compositionally biased region" description="Basic and acidic residues" evidence="8">
    <location>
        <begin position="1"/>
        <end position="10"/>
    </location>
</feature>
<name>A0A812WL70_9DINO</name>
<keyword evidence="11" id="KW-1185">Reference proteome</keyword>
<comment type="subcellular location">
    <subcellularLocation>
        <location evidence="1">Membrane</location>
        <topology evidence="1">Multi-pass membrane protein</topology>
    </subcellularLocation>
</comment>
<gene>
    <name evidence="10" type="ORF">SNEC2469_LOCUS19911</name>
</gene>
<feature type="region of interest" description="Disordered" evidence="8">
    <location>
        <begin position="1838"/>
        <end position="1878"/>
    </location>
</feature>